<dbReference type="AlphaFoldDB" id="A0A2T3ZG99"/>
<dbReference type="EMBL" id="KZ679258">
    <property type="protein sequence ID" value="PTB43826.1"/>
    <property type="molecule type" value="Genomic_DNA"/>
</dbReference>
<gene>
    <name evidence="2" type="ORF">M441DRAFT_133351</name>
</gene>
<feature type="region of interest" description="Disordered" evidence="1">
    <location>
        <begin position="630"/>
        <end position="686"/>
    </location>
</feature>
<sequence>MAMKMQENYIEGIIRVPLTQFVAEESRNHPPNCITVCGFEGVLQNPRHQITGYISYQLQNKLLNDLKLSPKEFKKTIGSAAIPTIADQDIHCLVNGSALEAAQQLHKSGGLAECTVQICYLPPPQSKKFSDGEIFQNVRHFVKQERYHIAQQWVNIVSGPKRRHLTFLFDRPLIMHALDRLLCLPGLWAGLQLGNWAKHLAAHVDELIINYLAHISDSYEKIFRGHEDLKHLLDESTVKQIQNRAPRWSSNDRHYIEEAFRQKIIFTDITSRDVLAKLEQNLLSFETIIPSIQTFHQNMKYITIGIKILEKHIAIQPAATKKGDITRTRPSLIDSLKNDWVGSTTTGHFQVDHEKFIPATEANADTSIAQLLLAALRYFPLLCREAPLQDVDCEWKAPEPSDYSTLIRRTALQLGFDNPKIRKDVGNATMNYPLYEKPFARRRWRSGKLPCHSFALLFDQSFFLQLFGQPFEQSTVVTPLRTQSAILRAFFNLWDYYAISAAPGIDMAEAGMDVEESPWAETQWAEILSSRSLEKPTRFKRKRTKPLQNDQRAGEHWEVPPKNTQEMQMVPWVPSVQAAPVPQRQLTIFEEALPTPNKPLMRAINDYDDEDAEPAINNRRKRADIRPTKKFKGNSTASTIPLLHEGTEPPATTDAPAGIKLHEGTEPPATTDAPAGTELHEDTEPDEMVVDRDIIPEQTATVNKQGAQALDSDDEFGGIR</sequence>
<name>A0A2T3ZG99_TRIA4</name>
<dbReference type="STRING" id="1042311.A0A2T3ZG99"/>
<evidence type="ECO:0000313" key="2">
    <source>
        <dbReference type="EMBL" id="PTB43826.1"/>
    </source>
</evidence>
<dbReference type="Proteomes" id="UP000240493">
    <property type="component" value="Unassembled WGS sequence"/>
</dbReference>
<dbReference type="OrthoDB" id="4870690at2759"/>
<dbReference type="InterPro" id="IPR022198">
    <property type="entry name" value="DUF3723"/>
</dbReference>
<protein>
    <submittedName>
        <fullName evidence="2">Uncharacterized protein</fullName>
    </submittedName>
</protein>
<organism evidence="2 3">
    <name type="scientific">Trichoderma asperellum (strain ATCC 204424 / CBS 433.97 / NBRC 101777)</name>
    <dbReference type="NCBI Taxonomy" id="1042311"/>
    <lineage>
        <taxon>Eukaryota</taxon>
        <taxon>Fungi</taxon>
        <taxon>Dikarya</taxon>
        <taxon>Ascomycota</taxon>
        <taxon>Pezizomycotina</taxon>
        <taxon>Sordariomycetes</taxon>
        <taxon>Hypocreomycetidae</taxon>
        <taxon>Hypocreales</taxon>
        <taxon>Hypocreaceae</taxon>
        <taxon>Trichoderma</taxon>
    </lineage>
</organism>
<reference evidence="2 3" key="1">
    <citation type="submission" date="2016-07" db="EMBL/GenBank/DDBJ databases">
        <title>Multiple horizontal gene transfer events from other fungi enriched the ability of initially mycotrophic Trichoderma (Ascomycota) to feed on dead plant biomass.</title>
        <authorList>
            <consortium name="DOE Joint Genome Institute"/>
            <person name="Aerts A."/>
            <person name="Atanasova L."/>
            <person name="Chenthamara K."/>
            <person name="Zhang J."/>
            <person name="Grujic M."/>
            <person name="Henrissat B."/>
            <person name="Kuo A."/>
            <person name="Salamov A."/>
            <person name="Lipzen A."/>
            <person name="Labutti K."/>
            <person name="Barry K."/>
            <person name="Miao Y."/>
            <person name="Rahimi M.J."/>
            <person name="Shen Q."/>
            <person name="Grigoriev I.V."/>
            <person name="Kubicek C.P."/>
            <person name="Druzhinina I.S."/>
        </authorList>
    </citation>
    <scope>NUCLEOTIDE SEQUENCE [LARGE SCALE GENOMIC DNA]</scope>
    <source>
        <strain evidence="2 3">CBS 433.97</strain>
    </source>
</reference>
<feature type="region of interest" description="Disordered" evidence="1">
    <location>
        <begin position="700"/>
        <end position="720"/>
    </location>
</feature>
<dbReference type="Pfam" id="PF12520">
    <property type="entry name" value="DUF3723"/>
    <property type="match status" value="1"/>
</dbReference>
<proteinExistence type="predicted"/>
<accession>A0A2T3ZG99</accession>
<evidence type="ECO:0000313" key="3">
    <source>
        <dbReference type="Proteomes" id="UP000240493"/>
    </source>
</evidence>
<keyword evidence="3" id="KW-1185">Reference proteome</keyword>
<feature type="compositionally biased region" description="Acidic residues" evidence="1">
    <location>
        <begin position="711"/>
        <end position="720"/>
    </location>
</feature>
<evidence type="ECO:0000256" key="1">
    <source>
        <dbReference type="SAM" id="MobiDB-lite"/>
    </source>
</evidence>